<feature type="domain" description="DUF2157" evidence="2">
    <location>
        <begin position="9"/>
        <end position="155"/>
    </location>
</feature>
<reference evidence="3 4" key="1">
    <citation type="journal article" date="2012" name="J. Bacteriol.">
        <title>Genome Sequence of Fibrella aestuarina BUZ 2T, a Filamentous Marine Bacterium.</title>
        <authorList>
            <person name="Filippini M."/>
            <person name="Qi W."/>
            <person name="Blom J."/>
            <person name="Goesmann A."/>
            <person name="Smits T.H."/>
            <person name="Bagheri H.C."/>
        </authorList>
    </citation>
    <scope>NUCLEOTIDE SEQUENCE [LARGE SCALE GENOMIC DNA]</scope>
    <source>
        <strain evidence="4">BUZ 2T</strain>
    </source>
</reference>
<gene>
    <name evidence="3" type="ORF">FAES_0697</name>
</gene>
<feature type="transmembrane region" description="Helical" evidence="1">
    <location>
        <begin position="106"/>
        <end position="124"/>
    </location>
</feature>
<keyword evidence="4" id="KW-1185">Reference proteome</keyword>
<evidence type="ECO:0000313" key="3">
    <source>
        <dbReference type="EMBL" id="CCG98708.1"/>
    </source>
</evidence>
<dbReference type="EMBL" id="HE796683">
    <property type="protein sequence ID" value="CCG98708.1"/>
    <property type="molecule type" value="Genomic_DNA"/>
</dbReference>
<evidence type="ECO:0000256" key="1">
    <source>
        <dbReference type="SAM" id="Phobius"/>
    </source>
</evidence>
<proteinExistence type="predicted"/>
<feature type="transmembrane region" description="Helical" evidence="1">
    <location>
        <begin position="297"/>
        <end position="315"/>
    </location>
</feature>
<feature type="transmembrane region" description="Helical" evidence="1">
    <location>
        <begin position="242"/>
        <end position="259"/>
    </location>
</feature>
<dbReference type="KEGG" id="fae:FAES_0697"/>
<dbReference type="OrthoDB" id="650263at2"/>
<feature type="transmembrane region" description="Helical" evidence="1">
    <location>
        <begin position="41"/>
        <end position="59"/>
    </location>
</feature>
<feature type="transmembrane region" description="Helical" evidence="1">
    <location>
        <begin position="65"/>
        <end position="86"/>
    </location>
</feature>
<feature type="transmembrane region" description="Helical" evidence="1">
    <location>
        <begin position="218"/>
        <end position="236"/>
    </location>
</feature>
<name>I0K3K5_9BACT</name>
<evidence type="ECO:0000313" key="4">
    <source>
        <dbReference type="Proteomes" id="UP000011058"/>
    </source>
</evidence>
<keyword evidence="1" id="KW-0472">Membrane</keyword>
<feature type="transmembrane region" description="Helical" evidence="1">
    <location>
        <begin position="187"/>
        <end position="206"/>
    </location>
</feature>
<dbReference type="HOGENOM" id="CLU_854528_0_0_10"/>
<organism evidence="3 4">
    <name type="scientific">Fibrella aestuarina BUZ 2</name>
    <dbReference type="NCBI Taxonomy" id="1166018"/>
    <lineage>
        <taxon>Bacteria</taxon>
        <taxon>Pseudomonadati</taxon>
        <taxon>Bacteroidota</taxon>
        <taxon>Cytophagia</taxon>
        <taxon>Cytophagales</taxon>
        <taxon>Spirosomataceae</taxon>
        <taxon>Fibrella</taxon>
    </lineage>
</organism>
<dbReference type="PATRIC" id="fig|1166018.3.peg.710"/>
<keyword evidence="1" id="KW-0812">Transmembrane</keyword>
<dbReference type="eggNOG" id="ENOG502ZB8Y">
    <property type="taxonomic scope" value="Bacteria"/>
</dbReference>
<keyword evidence="1" id="KW-1133">Transmembrane helix</keyword>
<dbReference type="RefSeq" id="WP_015329808.1">
    <property type="nucleotide sequence ID" value="NC_020054.1"/>
</dbReference>
<evidence type="ECO:0000259" key="2">
    <source>
        <dbReference type="Pfam" id="PF09925"/>
    </source>
</evidence>
<feature type="transmembrane region" description="Helical" evidence="1">
    <location>
        <begin position="130"/>
        <end position="149"/>
    </location>
</feature>
<protein>
    <recommendedName>
        <fullName evidence="2">DUF2157 domain-containing protein</fullName>
    </recommendedName>
</protein>
<dbReference type="InterPro" id="IPR018677">
    <property type="entry name" value="DUF2157"/>
</dbReference>
<dbReference type="Proteomes" id="UP000011058">
    <property type="component" value="Chromosome"/>
</dbReference>
<sequence>MSPIDVLETLKARQLLPPEQADELARFERQRPLSVNYELRALLYVGILLLTAGLGLLIYEHYDEIGDVAIIGGITALCVVSFVFAWRNRPPLSPDPAPSRSTFGDYALLLACLLFLSLEGYAQYRFNVFGTRYGLATFLPAVLFLGLAYRFDHRGVLGMGLTALASWVGLTVRPLELRLRTNFFDEGTVLTAIGLGTLLIAVAMVFERRRIKPHFTDTILTFAGNLVLLALLAGIFNFGGRRWLYALTLFAVCGGYEWLARQRRSFLYTLMAMVYGYIGLTYLFFDVTDGLGWAADAYLLYVVLTGVAAVYYLIIRYQATVKELN</sequence>
<feature type="transmembrane region" description="Helical" evidence="1">
    <location>
        <begin position="266"/>
        <end position="285"/>
    </location>
</feature>
<dbReference type="Pfam" id="PF09925">
    <property type="entry name" value="DUF2157"/>
    <property type="match status" value="1"/>
</dbReference>
<dbReference type="AlphaFoldDB" id="I0K3K5"/>
<dbReference type="STRING" id="1166018.FAES_0697"/>
<accession>I0K3K5</accession>